<accession>A0ABW2LTW6</accession>
<evidence type="ECO:0000313" key="2">
    <source>
        <dbReference type="Proteomes" id="UP001596550"/>
    </source>
</evidence>
<organism evidence="1 2">
    <name type="scientific">Chryseobacterium zhengzhouense</name>
    <dbReference type="NCBI Taxonomy" id="1636086"/>
    <lineage>
        <taxon>Bacteria</taxon>
        <taxon>Pseudomonadati</taxon>
        <taxon>Bacteroidota</taxon>
        <taxon>Flavobacteriia</taxon>
        <taxon>Flavobacteriales</taxon>
        <taxon>Weeksellaceae</taxon>
        <taxon>Chryseobacterium group</taxon>
        <taxon>Chryseobacterium</taxon>
    </lineage>
</organism>
<keyword evidence="2" id="KW-1185">Reference proteome</keyword>
<dbReference type="RefSeq" id="WP_378174492.1">
    <property type="nucleotide sequence ID" value="NZ_JBHTCR010000002.1"/>
</dbReference>
<dbReference type="EMBL" id="JBHTCR010000002">
    <property type="protein sequence ID" value="MFC7346008.1"/>
    <property type="molecule type" value="Genomic_DNA"/>
</dbReference>
<name>A0ABW2LTW6_9FLAO</name>
<comment type="caution">
    <text evidence="1">The sequence shown here is derived from an EMBL/GenBank/DDBJ whole genome shotgun (WGS) entry which is preliminary data.</text>
</comment>
<reference evidence="2" key="1">
    <citation type="journal article" date="2019" name="Int. J. Syst. Evol. Microbiol.">
        <title>The Global Catalogue of Microorganisms (GCM) 10K type strain sequencing project: providing services to taxonomists for standard genome sequencing and annotation.</title>
        <authorList>
            <consortium name="The Broad Institute Genomics Platform"/>
            <consortium name="The Broad Institute Genome Sequencing Center for Infectious Disease"/>
            <person name="Wu L."/>
            <person name="Ma J."/>
        </authorList>
    </citation>
    <scope>NUCLEOTIDE SEQUENCE [LARGE SCALE GENOMIC DNA]</scope>
    <source>
        <strain evidence="2">CCUG 54781</strain>
    </source>
</reference>
<evidence type="ECO:0000313" key="1">
    <source>
        <dbReference type="EMBL" id="MFC7346008.1"/>
    </source>
</evidence>
<protein>
    <submittedName>
        <fullName evidence="1">Uncharacterized protein</fullName>
    </submittedName>
</protein>
<sequence>MTDQAIENIKKETEAFYKSDDEKAFFQERIEKFKSEILEDFKKFKQSYPDKTFNDFKNVAHKELQSGSVEGHPLLLTLGIYLNAFDKIDSSEL</sequence>
<dbReference type="Proteomes" id="UP001596550">
    <property type="component" value="Unassembled WGS sequence"/>
</dbReference>
<gene>
    <name evidence="1" type="ORF">ACFQO9_04655</name>
</gene>
<proteinExistence type="predicted"/>